<dbReference type="AlphaFoldDB" id="A0A948TN64"/>
<dbReference type="InterPro" id="IPR035376">
    <property type="entry name" value="NigD_C"/>
</dbReference>
<feature type="domain" description="NigD-like C-terminal" evidence="2">
    <location>
        <begin position="130"/>
        <end position="228"/>
    </location>
</feature>
<reference evidence="3" key="2">
    <citation type="submission" date="2021-04" db="EMBL/GenBank/DDBJ databases">
        <authorList>
            <person name="Gilroy R."/>
        </authorList>
    </citation>
    <scope>NUCLEOTIDE SEQUENCE</scope>
    <source>
        <strain evidence="3">8470</strain>
    </source>
</reference>
<dbReference type="InterPro" id="IPR038143">
    <property type="entry name" value="NigD-like_C_dom_sf"/>
</dbReference>
<accession>A0A948TN64</accession>
<protein>
    <submittedName>
        <fullName evidence="3">NigD-like N-terminal domain-containing protein</fullName>
    </submittedName>
</protein>
<organism evidence="3 4">
    <name type="scientific">Candidatus Phocaeicola excrementipullorum</name>
    <dbReference type="NCBI Taxonomy" id="2838731"/>
    <lineage>
        <taxon>Bacteria</taxon>
        <taxon>Pseudomonadati</taxon>
        <taxon>Bacteroidota</taxon>
        <taxon>Bacteroidia</taxon>
        <taxon>Bacteroidales</taxon>
        <taxon>Bacteroidaceae</taxon>
        <taxon>Phocaeicola</taxon>
    </lineage>
</organism>
<reference evidence="3" key="1">
    <citation type="journal article" date="2021" name="PeerJ">
        <title>Extensive microbial diversity within the chicken gut microbiome revealed by metagenomics and culture.</title>
        <authorList>
            <person name="Gilroy R."/>
            <person name="Ravi A."/>
            <person name="Getino M."/>
            <person name="Pursley I."/>
            <person name="Horton D.L."/>
            <person name="Alikhan N.F."/>
            <person name="Baker D."/>
            <person name="Gharbi K."/>
            <person name="Hall N."/>
            <person name="Watson M."/>
            <person name="Adriaenssens E.M."/>
            <person name="Foster-Nyarko E."/>
            <person name="Jarju S."/>
            <person name="Secka A."/>
            <person name="Antonio M."/>
            <person name="Oren A."/>
            <person name="Chaudhuri R.R."/>
            <person name="La Ragione R."/>
            <person name="Hildebrand F."/>
            <person name="Pallen M.J."/>
        </authorList>
    </citation>
    <scope>NUCLEOTIDE SEQUENCE</scope>
    <source>
        <strain evidence="3">8470</strain>
    </source>
</reference>
<evidence type="ECO:0000259" key="2">
    <source>
        <dbReference type="Pfam" id="PF17415"/>
    </source>
</evidence>
<comment type="caution">
    <text evidence="3">The sequence shown here is derived from an EMBL/GenBank/DDBJ whole genome shotgun (WGS) entry which is preliminary data.</text>
</comment>
<name>A0A948TN64_9BACT</name>
<dbReference type="Gene3D" id="2.60.40.2370">
    <property type="entry name" value="NigD-like, C-terminal beta sandwich domain"/>
    <property type="match status" value="1"/>
</dbReference>
<dbReference type="Pfam" id="PF17415">
    <property type="entry name" value="NigD_C"/>
    <property type="match status" value="1"/>
</dbReference>
<dbReference type="EMBL" id="JAHLFJ010000078">
    <property type="protein sequence ID" value="MBU3856526.1"/>
    <property type="molecule type" value="Genomic_DNA"/>
</dbReference>
<evidence type="ECO:0000256" key="1">
    <source>
        <dbReference type="SAM" id="SignalP"/>
    </source>
</evidence>
<feature type="signal peptide" evidence="1">
    <location>
        <begin position="1"/>
        <end position="24"/>
    </location>
</feature>
<gene>
    <name evidence="3" type="ORF">H9928_08240</name>
</gene>
<evidence type="ECO:0000313" key="3">
    <source>
        <dbReference type="EMBL" id="MBU3856526.1"/>
    </source>
</evidence>
<proteinExistence type="predicted"/>
<sequence>MISTKNISCIFLLFASGIMLPSCFDNDSNDMYESEFGSYSTLGTITSTDKLLIESDTYGLLEPVNAFSFEDEKADSTGQRVLLDFNFIEKDPLIYPDSIQPVQAVHLYKVLTKPANDVRTNGTDTLPDLSPYGNDPIQINTATISKHHLNIQFYVLGYYADIAHRISLLLTDESKLGEDGMLTVELRHNAESDLQKEAFWGVVSFELSSIPECNSSQFKGFKIKTHRFHLCLSRRRCDIRSYEHTKQDDSKQCPSPAYQRMNATV</sequence>
<dbReference type="Proteomes" id="UP000784286">
    <property type="component" value="Unassembled WGS sequence"/>
</dbReference>
<keyword evidence="1" id="KW-0732">Signal</keyword>
<evidence type="ECO:0000313" key="4">
    <source>
        <dbReference type="Proteomes" id="UP000784286"/>
    </source>
</evidence>
<feature type="chain" id="PRO_5037509053" evidence="1">
    <location>
        <begin position="25"/>
        <end position="265"/>
    </location>
</feature>